<protein>
    <submittedName>
        <fullName evidence="1">Uncharacterized protein</fullName>
    </submittedName>
</protein>
<organism evidence="1 2">
    <name type="scientific">Roseovarius litorisediminis</name>
    <dbReference type="NCBI Taxonomy" id="1312363"/>
    <lineage>
        <taxon>Bacteria</taxon>
        <taxon>Pseudomonadati</taxon>
        <taxon>Pseudomonadota</taxon>
        <taxon>Alphaproteobacteria</taxon>
        <taxon>Rhodobacterales</taxon>
        <taxon>Roseobacteraceae</taxon>
        <taxon>Roseovarius</taxon>
    </lineage>
</organism>
<reference evidence="1 2" key="1">
    <citation type="submission" date="2017-03" db="EMBL/GenBank/DDBJ databases">
        <authorList>
            <person name="Afonso C.L."/>
            <person name="Miller P.J."/>
            <person name="Scott M.A."/>
            <person name="Spackman E."/>
            <person name="Goraichik I."/>
            <person name="Dimitrov K.M."/>
            <person name="Suarez D.L."/>
            <person name="Swayne D.E."/>
        </authorList>
    </citation>
    <scope>NUCLEOTIDE SEQUENCE [LARGE SCALE GENOMIC DNA]</scope>
    <source>
        <strain evidence="1 2">CECT 8287</strain>
    </source>
</reference>
<gene>
    <name evidence="1" type="ORF">PEL8287_00543</name>
</gene>
<sequence length="281" mass="31319">MTDEDRLINCLTANSRDLAKYGTSLPSPRTYRKLIRDVIHDGDKTGIDPKARDEILSAVMNGEDTDRLVLSNASFFGSPKMSASAGVFYNAAESRLDLLQQIFPNDEIELFMAICNPATFLPAIFEQTPFDNLADYLRGAEPTSMRWSGLFERLRAAFPDIAMTVWCNEDTPLIWGQVLRELSGVDPTVDIAGEFSLLSEILSDVGMKRFEAYLAAHPNLSEIQKRRVIAAFLDKFAEDTTFEIEVNIPGWTEGLIAQLTEVYDDDIAAIQQLPGVNVIMP</sequence>
<dbReference type="EMBL" id="FWFL01000001">
    <property type="protein sequence ID" value="SLN13603.1"/>
    <property type="molecule type" value="Genomic_DNA"/>
</dbReference>
<evidence type="ECO:0000313" key="1">
    <source>
        <dbReference type="EMBL" id="SLN13603.1"/>
    </source>
</evidence>
<proteinExistence type="predicted"/>
<evidence type="ECO:0000313" key="2">
    <source>
        <dbReference type="Proteomes" id="UP000193827"/>
    </source>
</evidence>
<dbReference type="Proteomes" id="UP000193827">
    <property type="component" value="Unassembled WGS sequence"/>
</dbReference>
<dbReference type="AlphaFoldDB" id="A0A1Y5RBS7"/>
<keyword evidence="2" id="KW-1185">Reference proteome</keyword>
<accession>A0A1Y5RBS7</accession>
<name>A0A1Y5RBS7_9RHOB</name>